<keyword evidence="1" id="KW-0812">Transmembrane</keyword>
<feature type="transmembrane region" description="Helical" evidence="1">
    <location>
        <begin position="262"/>
        <end position="280"/>
    </location>
</feature>
<sequence length="312" mass="33321">MAMVTARQSSFELLRIVSAAGIVWFHASVTGSEIGYTGLTVFLLLTALFELGVNFERRTPWTRHATRLLVPFVFWSAIYTAANVVKGKPVLNLEGGPVLGVLAGPSIHLWYLPFMAAVLAVLGLLKVRVSQRTIGALAFMAVVPIIGAFHYLRPEVAQAPPPVPQWFHATVPVLLGAVVGANRNGTALLRGLTVGTLALAFAVSGDVQVLEFLAGVLLVELAARVSWSDARVNRVAGMMMGVYLVHPLALTMFRIVEPYSQAAFVAGAFIASTAGVMMAARLAPKVSGMLLGTPKAEPRRVKERPELSVSPS</sequence>
<keyword evidence="4" id="KW-1185">Reference proteome</keyword>
<comment type="caution">
    <text evidence="3">The sequence shown here is derived from an EMBL/GenBank/DDBJ whole genome shotgun (WGS) entry which is preliminary data.</text>
</comment>
<feature type="transmembrane region" description="Helical" evidence="1">
    <location>
        <begin position="34"/>
        <end position="53"/>
    </location>
</feature>
<accession>A0ABS0HLC1</accession>
<evidence type="ECO:0000313" key="3">
    <source>
        <dbReference type="EMBL" id="MBF9153047.1"/>
    </source>
</evidence>
<keyword evidence="1" id="KW-1133">Transmembrane helix</keyword>
<name>A0ABS0HLC1_9SPHN</name>
<dbReference type="Proteomes" id="UP000600799">
    <property type="component" value="Unassembled WGS sequence"/>
</dbReference>
<feature type="transmembrane region" description="Helical" evidence="1">
    <location>
        <begin position="102"/>
        <end position="122"/>
    </location>
</feature>
<feature type="domain" description="Acyltransferase 3" evidence="2">
    <location>
        <begin position="10"/>
        <end position="279"/>
    </location>
</feature>
<evidence type="ECO:0000256" key="1">
    <source>
        <dbReference type="SAM" id="Phobius"/>
    </source>
</evidence>
<reference evidence="3 4" key="1">
    <citation type="submission" date="2020-11" db="EMBL/GenBank/DDBJ databases">
        <title>The genome sequence of Novosphingobium sp. 1Y9A.</title>
        <authorList>
            <person name="Liu Y."/>
        </authorList>
    </citation>
    <scope>NUCLEOTIDE SEQUENCE [LARGE SCALE GENOMIC DNA]</scope>
    <source>
        <strain evidence="3 4">1Y9A</strain>
    </source>
</reference>
<feature type="transmembrane region" description="Helical" evidence="1">
    <location>
        <begin position="65"/>
        <end position="82"/>
    </location>
</feature>
<keyword evidence="1" id="KW-0472">Membrane</keyword>
<feature type="transmembrane region" description="Helical" evidence="1">
    <location>
        <begin position="197"/>
        <end position="223"/>
    </location>
</feature>
<proteinExistence type="predicted"/>
<feature type="transmembrane region" description="Helical" evidence="1">
    <location>
        <begin position="235"/>
        <end position="256"/>
    </location>
</feature>
<protein>
    <recommendedName>
        <fullName evidence="2">Acyltransferase 3 domain-containing protein</fullName>
    </recommendedName>
</protein>
<gene>
    <name evidence="3" type="ORF">I2488_18745</name>
</gene>
<dbReference type="RefSeq" id="WP_196277314.1">
    <property type="nucleotide sequence ID" value="NZ_JADQDC010000019.1"/>
</dbReference>
<dbReference type="EMBL" id="JADQDC010000019">
    <property type="protein sequence ID" value="MBF9153047.1"/>
    <property type="molecule type" value="Genomic_DNA"/>
</dbReference>
<dbReference type="Pfam" id="PF01757">
    <property type="entry name" value="Acyl_transf_3"/>
    <property type="match status" value="1"/>
</dbReference>
<feature type="transmembrane region" description="Helical" evidence="1">
    <location>
        <begin position="134"/>
        <end position="152"/>
    </location>
</feature>
<organism evidence="3 4">
    <name type="scientific">Novosphingobium jiangmenense</name>
    <dbReference type="NCBI Taxonomy" id="2791981"/>
    <lineage>
        <taxon>Bacteria</taxon>
        <taxon>Pseudomonadati</taxon>
        <taxon>Pseudomonadota</taxon>
        <taxon>Alphaproteobacteria</taxon>
        <taxon>Sphingomonadales</taxon>
        <taxon>Sphingomonadaceae</taxon>
        <taxon>Novosphingobium</taxon>
    </lineage>
</organism>
<feature type="transmembrane region" description="Helical" evidence="1">
    <location>
        <begin position="12"/>
        <end position="28"/>
    </location>
</feature>
<dbReference type="InterPro" id="IPR002656">
    <property type="entry name" value="Acyl_transf_3_dom"/>
</dbReference>
<evidence type="ECO:0000313" key="4">
    <source>
        <dbReference type="Proteomes" id="UP000600799"/>
    </source>
</evidence>
<evidence type="ECO:0000259" key="2">
    <source>
        <dbReference type="Pfam" id="PF01757"/>
    </source>
</evidence>